<keyword evidence="6" id="KW-1185">Reference proteome</keyword>
<evidence type="ECO:0000256" key="3">
    <source>
        <dbReference type="ARBA" id="ARBA00012972"/>
    </source>
</evidence>
<proteinExistence type="inferred from homology"/>
<comment type="similarity">
    <text evidence="2">Belongs to the citrate synthase family.</text>
</comment>
<keyword evidence="4" id="KW-0808">Transferase</keyword>
<dbReference type="PANTHER" id="PTHR11739:SF4">
    <property type="entry name" value="CITRATE SYNTHASE, PEROXISOMAL"/>
    <property type="match status" value="1"/>
</dbReference>
<gene>
    <name evidence="5" type="ORF">V6617_15910</name>
</gene>
<protein>
    <recommendedName>
        <fullName evidence="3">citrate synthase (unknown stereospecificity)</fullName>
        <ecNumber evidence="3">2.3.3.16</ecNumber>
    </recommendedName>
</protein>
<comment type="pathway">
    <text evidence="1">Carbohydrate metabolism; tricarboxylic acid cycle; isocitrate from oxaloacetate: step 1/2.</text>
</comment>
<dbReference type="Pfam" id="PF00285">
    <property type="entry name" value="Citrate_synt"/>
    <property type="match status" value="1"/>
</dbReference>
<sequence>MKIGPNSTRQTSISTATPDQIVIRGKDLCTDLIGKVSFTQHTWLLVTGSMPSDAQTRALDAALVAIAEHGLVPSVQAARITYAAAPEAVQGAVAAGILGCGSVILGAAEAAGAFLQQCIDAGGDRRSAIEKVVSDLRSQKKAIPGYGHPYHKAHDPRTGRLIEVARELGVFGEHLETALLAEKVIPEITGRALVLNVSGAIPSLLLDAGYPLLGMKGVPILARTASLIAHILEERSNPIGFALTEAGSEVISYSGEVPEGFVAQGAGE</sequence>
<dbReference type="InterPro" id="IPR036969">
    <property type="entry name" value="Citrate_synthase_sf"/>
</dbReference>
<evidence type="ECO:0000313" key="6">
    <source>
        <dbReference type="Proteomes" id="UP001369958"/>
    </source>
</evidence>
<organism evidence="5 6">
    <name type="scientific">Pelagibacterium nitratireducens</name>
    <dbReference type="NCBI Taxonomy" id="1046114"/>
    <lineage>
        <taxon>Bacteria</taxon>
        <taxon>Pseudomonadati</taxon>
        <taxon>Pseudomonadota</taxon>
        <taxon>Alphaproteobacteria</taxon>
        <taxon>Hyphomicrobiales</taxon>
        <taxon>Devosiaceae</taxon>
        <taxon>Pelagibacterium</taxon>
    </lineage>
</organism>
<dbReference type="InterPro" id="IPR016143">
    <property type="entry name" value="Citrate_synth-like_sm_a-sub"/>
</dbReference>
<dbReference type="PANTHER" id="PTHR11739">
    <property type="entry name" value="CITRATE SYNTHASE"/>
    <property type="match status" value="1"/>
</dbReference>
<dbReference type="Gene3D" id="1.10.230.10">
    <property type="entry name" value="Cytochrome P450-Terp, domain 2"/>
    <property type="match status" value="1"/>
</dbReference>
<accession>A0ABZ2HXX6</accession>
<name>A0ABZ2HXX6_9HYPH</name>
<reference evidence="5 6" key="1">
    <citation type="submission" date="2024-02" db="EMBL/GenBank/DDBJ databases">
        <title>Complete genome sequence of Pelagibacterium nitratireducens ZH15.</title>
        <authorList>
            <person name="Zhao L.H."/>
        </authorList>
    </citation>
    <scope>NUCLEOTIDE SEQUENCE [LARGE SCALE GENOMIC DNA]</scope>
    <source>
        <strain evidence="5 6">ZH15</strain>
    </source>
</reference>
<dbReference type="InterPro" id="IPR002020">
    <property type="entry name" value="Citrate_synthase"/>
</dbReference>
<dbReference type="RefSeq" id="WP_338607901.1">
    <property type="nucleotide sequence ID" value="NZ_CP146275.1"/>
</dbReference>
<dbReference type="InterPro" id="IPR016142">
    <property type="entry name" value="Citrate_synth-like_lrg_a-sub"/>
</dbReference>
<dbReference type="EMBL" id="CP146275">
    <property type="protein sequence ID" value="WWT32476.1"/>
    <property type="molecule type" value="Genomic_DNA"/>
</dbReference>
<dbReference type="GO" id="GO:0016829">
    <property type="term" value="F:lyase activity"/>
    <property type="evidence" value="ECO:0007669"/>
    <property type="project" value="UniProtKB-KW"/>
</dbReference>
<dbReference type="EC" id="2.3.3.16" evidence="3"/>
<evidence type="ECO:0000313" key="5">
    <source>
        <dbReference type="EMBL" id="WWT32476.1"/>
    </source>
</evidence>
<evidence type="ECO:0000256" key="1">
    <source>
        <dbReference type="ARBA" id="ARBA00004751"/>
    </source>
</evidence>
<dbReference type="Proteomes" id="UP001369958">
    <property type="component" value="Chromosome"/>
</dbReference>
<dbReference type="SUPFAM" id="SSF48256">
    <property type="entry name" value="Citrate synthase"/>
    <property type="match status" value="1"/>
</dbReference>
<dbReference type="CDD" id="cd06100">
    <property type="entry name" value="CCL_ACL-C"/>
    <property type="match status" value="1"/>
</dbReference>
<keyword evidence="5" id="KW-0456">Lyase</keyword>
<evidence type="ECO:0000256" key="2">
    <source>
        <dbReference type="ARBA" id="ARBA00010566"/>
    </source>
</evidence>
<dbReference type="Gene3D" id="1.10.580.10">
    <property type="entry name" value="Citrate Synthase, domain 1"/>
    <property type="match status" value="2"/>
</dbReference>
<evidence type="ECO:0000256" key="4">
    <source>
        <dbReference type="ARBA" id="ARBA00022679"/>
    </source>
</evidence>
<dbReference type="NCBIfam" id="NF004868">
    <property type="entry name" value="PRK06224.1-5"/>
    <property type="match status" value="1"/>
</dbReference>